<dbReference type="GO" id="GO:0071014">
    <property type="term" value="C:post-mRNA release spliceosomal complex"/>
    <property type="evidence" value="ECO:0007669"/>
    <property type="project" value="TreeGrafter"/>
</dbReference>
<dbReference type="Proteomes" id="UP000688137">
    <property type="component" value="Unassembled WGS sequence"/>
</dbReference>
<evidence type="ECO:0000256" key="2">
    <source>
        <dbReference type="SAM" id="MobiDB-lite"/>
    </source>
</evidence>
<dbReference type="AlphaFoldDB" id="A0A8S1M321"/>
<evidence type="ECO:0000313" key="3">
    <source>
        <dbReference type="EMBL" id="CAD8072635.1"/>
    </source>
</evidence>
<proteinExistence type="inferred from homology"/>
<name>A0A8S1M321_PARPR</name>
<dbReference type="Pfam" id="PF04502">
    <property type="entry name" value="Saf4_Yju2"/>
    <property type="match status" value="1"/>
</dbReference>
<organism evidence="3 4">
    <name type="scientific">Paramecium primaurelia</name>
    <dbReference type="NCBI Taxonomy" id="5886"/>
    <lineage>
        <taxon>Eukaryota</taxon>
        <taxon>Sar</taxon>
        <taxon>Alveolata</taxon>
        <taxon>Ciliophora</taxon>
        <taxon>Intramacronucleata</taxon>
        <taxon>Oligohymenophorea</taxon>
        <taxon>Peniculida</taxon>
        <taxon>Parameciidae</taxon>
        <taxon>Paramecium</taxon>
    </lineage>
</organism>
<evidence type="ECO:0000256" key="1">
    <source>
        <dbReference type="ARBA" id="ARBA00005595"/>
    </source>
</evidence>
<comment type="similarity">
    <text evidence="1">Belongs to the CWC16 family.</text>
</comment>
<dbReference type="PANTHER" id="PTHR12111:SF2">
    <property type="entry name" value="SPLICING FACTOR YJU2B-RELATED"/>
    <property type="match status" value="1"/>
</dbReference>
<dbReference type="GO" id="GO:0005684">
    <property type="term" value="C:U2-type spliceosomal complex"/>
    <property type="evidence" value="ECO:0007669"/>
    <property type="project" value="TreeGrafter"/>
</dbReference>
<protein>
    <submittedName>
        <fullName evidence="3">Uncharacterized protein</fullName>
    </submittedName>
</protein>
<comment type="caution">
    <text evidence="3">The sequence shown here is derived from an EMBL/GenBank/DDBJ whole genome shotgun (WGS) entry which is preliminary data.</text>
</comment>
<dbReference type="GO" id="GO:0000398">
    <property type="term" value="P:mRNA splicing, via spliceosome"/>
    <property type="evidence" value="ECO:0007669"/>
    <property type="project" value="InterPro"/>
</dbReference>
<accession>A0A8S1M321</accession>
<reference evidence="3" key="1">
    <citation type="submission" date="2021-01" db="EMBL/GenBank/DDBJ databases">
        <authorList>
            <consortium name="Genoscope - CEA"/>
            <person name="William W."/>
        </authorList>
    </citation>
    <scope>NUCLEOTIDE SEQUENCE</scope>
</reference>
<gene>
    <name evidence="3" type="ORF">PPRIM_AZ9-3.1.T0490227</name>
</gene>
<dbReference type="OMA" id="RNMSVWD"/>
<keyword evidence="4" id="KW-1185">Reference proteome</keyword>
<sequence>MSTLAAARADNFYFGPNYDPNGGSLKYQRRMKLKGKRKPSRLDQYKIKSGPKIRFETPFHVKCLKCGHMIAKGVRFNAAKREVGKFHSTTILQFSMLCPSCKNTIVCKTDPENCDYNYIEGAVKWLSTEKATDMEFIPDPEQKIKEQSNAMFKLEVEVEKVKKNNLAPVLEDLQKYRLENWKDDFEKNLMLRKKFREEKQKYAQIEEEKNRVKNFGLPLEDLTKSEIRDIKDVKFHESNSRKQQREKRQEIMNQSILPSGRMNSQQQKQLEELNKKLSQMPAATRKIIKQQLMPKRNTIKF</sequence>
<dbReference type="PANTHER" id="PTHR12111">
    <property type="entry name" value="SPLICING FACTOR YJU2"/>
    <property type="match status" value="1"/>
</dbReference>
<dbReference type="EMBL" id="CAJJDM010000049">
    <property type="protein sequence ID" value="CAD8072635.1"/>
    <property type="molecule type" value="Genomic_DNA"/>
</dbReference>
<feature type="region of interest" description="Disordered" evidence="2">
    <location>
        <begin position="237"/>
        <end position="268"/>
    </location>
</feature>
<evidence type="ECO:0000313" key="4">
    <source>
        <dbReference type="Proteomes" id="UP000688137"/>
    </source>
</evidence>
<dbReference type="InterPro" id="IPR007590">
    <property type="entry name" value="Saf4/Yju2"/>
</dbReference>